<evidence type="ECO:0000259" key="13">
    <source>
        <dbReference type="PROSITE" id="PS51194"/>
    </source>
</evidence>
<dbReference type="InterPro" id="IPR040498">
    <property type="entry name" value="PriA_CRR"/>
</dbReference>
<dbReference type="Pfam" id="PF18319">
    <property type="entry name" value="Zn_ribbon_PriA"/>
    <property type="match status" value="1"/>
</dbReference>
<keyword evidence="15" id="KW-1185">Reference proteome</keyword>
<feature type="binding site" evidence="11">
    <location>
        <position position="448"/>
    </location>
    <ligand>
        <name>Zn(2+)</name>
        <dbReference type="ChEBI" id="CHEBI:29105"/>
        <label>1</label>
    </ligand>
</feature>
<dbReference type="SMART" id="SM00487">
    <property type="entry name" value="DEXDc"/>
    <property type="match status" value="1"/>
</dbReference>
<dbReference type="CDD" id="cd18804">
    <property type="entry name" value="SF2_C_priA"/>
    <property type="match status" value="1"/>
</dbReference>
<dbReference type="InterPro" id="IPR027417">
    <property type="entry name" value="P-loop_NTPase"/>
</dbReference>
<comment type="similarity">
    <text evidence="11">Belongs to the helicase family. PriA subfamily.</text>
</comment>
<reference evidence="15" key="1">
    <citation type="submission" date="2023-09" db="EMBL/GenBank/DDBJ databases">
        <authorList>
            <person name="Li S."/>
            <person name="Li X."/>
            <person name="Zhang C."/>
            <person name="Zhao Z."/>
        </authorList>
    </citation>
    <scope>NUCLEOTIDE SEQUENCE [LARGE SCALE GENOMIC DNA]</scope>
    <source>
        <strain evidence="15">SQ149</strain>
    </source>
</reference>
<organism evidence="14 15">
    <name type="scientific">Thalassotalea psychrophila</name>
    <dbReference type="NCBI Taxonomy" id="3065647"/>
    <lineage>
        <taxon>Bacteria</taxon>
        <taxon>Pseudomonadati</taxon>
        <taxon>Pseudomonadota</taxon>
        <taxon>Gammaproteobacteria</taxon>
        <taxon>Alteromonadales</taxon>
        <taxon>Colwelliaceae</taxon>
        <taxon>Thalassotalea</taxon>
    </lineage>
</organism>
<feature type="binding site" evidence="11">
    <location>
        <position position="478"/>
    </location>
    <ligand>
        <name>Zn(2+)</name>
        <dbReference type="ChEBI" id="CHEBI:29105"/>
        <label>2</label>
    </ligand>
</feature>
<feature type="binding site" evidence="11">
    <location>
        <position position="491"/>
    </location>
    <ligand>
        <name>Zn(2+)</name>
        <dbReference type="ChEBI" id="CHEBI:29105"/>
        <label>1</label>
    </ligand>
</feature>
<keyword evidence="7 11" id="KW-0862">Zinc</keyword>
<dbReference type="InterPro" id="IPR001650">
    <property type="entry name" value="Helicase_C-like"/>
</dbReference>
<dbReference type="NCBIfam" id="NF004067">
    <property type="entry name" value="PRK05580.1-4"/>
    <property type="match status" value="1"/>
</dbReference>
<dbReference type="PROSITE" id="PS51194">
    <property type="entry name" value="HELICASE_CTER"/>
    <property type="match status" value="1"/>
</dbReference>
<keyword evidence="6 11" id="KW-0347">Helicase</keyword>
<gene>
    <name evidence="11 14" type="primary">priA</name>
    <name evidence="14" type="ORF">RGQ13_16595</name>
</gene>
<dbReference type="PANTHER" id="PTHR30580:SF0">
    <property type="entry name" value="PRIMOSOMAL PROTEIN N"/>
    <property type="match status" value="1"/>
</dbReference>
<dbReference type="Proteomes" id="UP001258994">
    <property type="component" value="Chromosome"/>
</dbReference>
<proteinExistence type="inferred from homology"/>
<keyword evidence="2 11" id="KW-0235">DNA replication</keyword>
<keyword evidence="1 11" id="KW-0639">Primosome</keyword>
<feature type="binding site" evidence="11">
    <location>
        <position position="475"/>
    </location>
    <ligand>
        <name>Zn(2+)</name>
        <dbReference type="ChEBI" id="CHEBI:29105"/>
        <label>2</label>
    </ligand>
</feature>
<evidence type="ECO:0000256" key="10">
    <source>
        <dbReference type="ARBA" id="ARBA00023235"/>
    </source>
</evidence>
<dbReference type="Pfam" id="PF17764">
    <property type="entry name" value="PriA_3primeBD"/>
    <property type="match status" value="1"/>
</dbReference>
<dbReference type="NCBIfam" id="NF004065">
    <property type="entry name" value="PRK05580.1-1"/>
    <property type="match status" value="1"/>
</dbReference>
<dbReference type="InterPro" id="IPR041236">
    <property type="entry name" value="PriA_C"/>
</dbReference>
<dbReference type="SUPFAM" id="SSF52540">
    <property type="entry name" value="P-loop containing nucleoside triphosphate hydrolases"/>
    <property type="match status" value="1"/>
</dbReference>
<keyword evidence="3 11" id="KW-0479">Metal-binding</keyword>
<comment type="cofactor">
    <cofactor evidence="11">
        <name>Zn(2+)</name>
        <dbReference type="ChEBI" id="CHEBI:29105"/>
    </cofactor>
    <text evidence="11">Binds 2 zinc ions per subunit.</text>
</comment>
<evidence type="ECO:0000256" key="3">
    <source>
        <dbReference type="ARBA" id="ARBA00022723"/>
    </source>
</evidence>
<evidence type="ECO:0000256" key="4">
    <source>
        <dbReference type="ARBA" id="ARBA00022741"/>
    </source>
</evidence>
<keyword evidence="4 11" id="KW-0547">Nucleotide-binding</keyword>
<dbReference type="InterPro" id="IPR042115">
    <property type="entry name" value="PriA_3primeBD_sf"/>
</dbReference>
<accession>A0ABY9TSI4</accession>
<dbReference type="InterPro" id="IPR014001">
    <property type="entry name" value="Helicase_ATP-bd"/>
</dbReference>
<keyword evidence="9 11" id="KW-0238">DNA-binding</keyword>
<evidence type="ECO:0000256" key="7">
    <source>
        <dbReference type="ARBA" id="ARBA00022833"/>
    </source>
</evidence>
<feature type="binding site" evidence="11">
    <location>
        <position position="457"/>
    </location>
    <ligand>
        <name>Zn(2+)</name>
        <dbReference type="ChEBI" id="CHEBI:29105"/>
        <label>2</label>
    </ligand>
</feature>
<dbReference type="SMART" id="SM00490">
    <property type="entry name" value="HELICc"/>
    <property type="match status" value="1"/>
</dbReference>
<dbReference type="NCBIfam" id="TIGR00595">
    <property type="entry name" value="priA"/>
    <property type="match status" value="1"/>
</dbReference>
<keyword evidence="10 11" id="KW-0413">Isomerase</keyword>
<feature type="binding site" evidence="11">
    <location>
        <position position="451"/>
    </location>
    <ligand>
        <name>Zn(2+)</name>
        <dbReference type="ChEBI" id="CHEBI:29105"/>
        <label>1</label>
    </ligand>
</feature>
<keyword evidence="8 11" id="KW-0067">ATP-binding</keyword>
<evidence type="ECO:0000256" key="11">
    <source>
        <dbReference type="HAMAP-Rule" id="MF_00983"/>
    </source>
</evidence>
<evidence type="ECO:0000256" key="9">
    <source>
        <dbReference type="ARBA" id="ARBA00023125"/>
    </source>
</evidence>
<feature type="domain" description="Helicase C-terminal" evidence="13">
    <location>
        <begin position="483"/>
        <end position="642"/>
    </location>
</feature>
<name>A0ABY9TSI4_9GAMM</name>
<evidence type="ECO:0000256" key="5">
    <source>
        <dbReference type="ARBA" id="ARBA00022801"/>
    </source>
</evidence>
<dbReference type="Pfam" id="PF18074">
    <property type="entry name" value="PriA_C"/>
    <property type="match status" value="1"/>
</dbReference>
<evidence type="ECO:0000313" key="14">
    <source>
        <dbReference type="EMBL" id="WNC71718.1"/>
    </source>
</evidence>
<evidence type="ECO:0000256" key="2">
    <source>
        <dbReference type="ARBA" id="ARBA00022705"/>
    </source>
</evidence>
<keyword evidence="5 11" id="KW-0378">Hydrolase</keyword>
<dbReference type="PROSITE" id="PS51192">
    <property type="entry name" value="HELICASE_ATP_BIND_1"/>
    <property type="match status" value="1"/>
</dbReference>
<dbReference type="EMBL" id="CP134145">
    <property type="protein sequence ID" value="WNC71718.1"/>
    <property type="molecule type" value="Genomic_DNA"/>
</dbReference>
<dbReference type="HAMAP" id="MF_00983">
    <property type="entry name" value="PriA"/>
    <property type="match status" value="1"/>
</dbReference>
<feature type="binding site" evidence="11">
    <location>
        <position position="488"/>
    </location>
    <ligand>
        <name>Zn(2+)</name>
        <dbReference type="ChEBI" id="CHEBI:29105"/>
        <label>1</label>
    </ligand>
</feature>
<dbReference type="InterPro" id="IPR011545">
    <property type="entry name" value="DEAD/DEAH_box_helicase_dom"/>
</dbReference>
<sequence>MDNQLTYLQIALPIPMRQSFTYSVPPALIQVNFKKGDRVLVPFGHRNLIGVVLAVSHECDVDSKKLKPISERLSDESRLSSQQVDFLSLCARYYHHPIGDVVTQALPVLLRQIKPVDLSPPACWLKNSSLTDDEFELVVKGFKKSAAKQKALLEFICEHDELTWPEIRMAGYSKAQLNALLGKELIVEQAVKQEPFVCKDNSVNHSDKPQLSVEQSLIVSSINQQLDGFSCHLIDGITGSGKTEVYLQIIEQVLLKNKQVLVLVPEIGLTPQTLSRFEKRFRVPVVLHHSGLNDNERLQTWHQTKQGRAAIIIATRSGVFTPMVKPGIIIIDEEHDGSLKQQEGFRYHARDIAILRARQLNIPIVLGTATPSLETLQNALTGKYQYHQLTKRAGKSNKASISLIDMAREQVEFGLSGTLKKAIADTLKRGEQVLIFLNRRGFAPAISCQECNWICECQRCNKPYTLHQGQSLLVCHHCGSQKRIVRQCDSCGSVRIKPLGQGTEQLEQRLVELFPDYSSVRIDRDSTRRKGELAKLLQQVSDKEHQILVGTQMLAKGHHFPDVTLVAVLDVDGALFSYDFRAPEHMAQLLVQVSGRAGRESKPGKVMVQTQYPEHPLLQDLVQNGYEHFAKYALIEREQAMIPPFAFQALFRAEANYPSTPQTLLRDVSQQDFSGCMVSGPIAAAQEKKAGKYRFHLLLQAKERKDLHRAVQQILANISTHELNTKVRWSIDIDPQELSW</sequence>
<protein>
    <recommendedName>
        <fullName evidence="11">Replication restart protein PriA</fullName>
    </recommendedName>
    <alternativeName>
        <fullName evidence="11">ATP-dependent DNA helicase PriA</fullName>
        <ecNumber evidence="11">5.6.2.4</ecNumber>
    </alternativeName>
    <alternativeName>
        <fullName evidence="11">DNA 3'-5' helicase PriA</fullName>
    </alternativeName>
</protein>
<dbReference type="GO" id="GO:0016787">
    <property type="term" value="F:hydrolase activity"/>
    <property type="evidence" value="ECO:0007669"/>
    <property type="project" value="UniProtKB-KW"/>
</dbReference>
<evidence type="ECO:0000256" key="1">
    <source>
        <dbReference type="ARBA" id="ARBA00022515"/>
    </source>
</evidence>
<evidence type="ECO:0000313" key="15">
    <source>
        <dbReference type="Proteomes" id="UP001258994"/>
    </source>
</evidence>
<dbReference type="CDD" id="cd17929">
    <property type="entry name" value="DEXHc_priA"/>
    <property type="match status" value="1"/>
</dbReference>
<dbReference type="InterPro" id="IPR005259">
    <property type="entry name" value="PriA"/>
</dbReference>
<dbReference type="Pfam" id="PF00271">
    <property type="entry name" value="Helicase_C"/>
    <property type="match status" value="1"/>
</dbReference>
<comment type="function">
    <text evidence="11">Initiates the restart of stalled replication forks, which reloads the replicative helicase on sites other than the origin of replication. Recognizes and binds to abandoned replication forks and remodels them to uncover a helicase loading site. Promotes assembly of the primosome at these replication forks.</text>
</comment>
<comment type="catalytic activity">
    <reaction evidence="11">
        <text>Couples ATP hydrolysis with the unwinding of duplex DNA by translocating in the 3'-5' direction.</text>
        <dbReference type="EC" id="5.6.2.4"/>
    </reaction>
</comment>
<dbReference type="PANTHER" id="PTHR30580">
    <property type="entry name" value="PRIMOSOMAL PROTEIN N"/>
    <property type="match status" value="1"/>
</dbReference>
<evidence type="ECO:0000256" key="6">
    <source>
        <dbReference type="ARBA" id="ARBA00022806"/>
    </source>
</evidence>
<dbReference type="Gene3D" id="3.40.50.300">
    <property type="entry name" value="P-loop containing nucleotide triphosphate hydrolases"/>
    <property type="match status" value="2"/>
</dbReference>
<feature type="binding site" evidence="11">
    <location>
        <position position="460"/>
    </location>
    <ligand>
        <name>Zn(2+)</name>
        <dbReference type="ChEBI" id="CHEBI:29105"/>
        <label>2</label>
    </ligand>
</feature>
<dbReference type="RefSeq" id="WP_348390852.1">
    <property type="nucleotide sequence ID" value="NZ_CP134145.1"/>
</dbReference>
<dbReference type="Pfam" id="PF00270">
    <property type="entry name" value="DEAD"/>
    <property type="match status" value="1"/>
</dbReference>
<evidence type="ECO:0000259" key="12">
    <source>
        <dbReference type="PROSITE" id="PS51192"/>
    </source>
</evidence>
<evidence type="ECO:0000256" key="8">
    <source>
        <dbReference type="ARBA" id="ARBA00022840"/>
    </source>
</evidence>
<dbReference type="EC" id="5.6.2.4" evidence="11"/>
<feature type="domain" description="Helicase ATP-binding" evidence="12">
    <location>
        <begin position="223"/>
        <end position="389"/>
    </location>
</feature>
<comment type="catalytic activity">
    <reaction evidence="11">
        <text>ATP + H2O = ADP + phosphate + H(+)</text>
        <dbReference type="Rhea" id="RHEA:13065"/>
        <dbReference type="ChEBI" id="CHEBI:15377"/>
        <dbReference type="ChEBI" id="CHEBI:15378"/>
        <dbReference type="ChEBI" id="CHEBI:30616"/>
        <dbReference type="ChEBI" id="CHEBI:43474"/>
        <dbReference type="ChEBI" id="CHEBI:456216"/>
        <dbReference type="EC" id="5.6.2.4"/>
    </reaction>
</comment>
<dbReference type="Gene3D" id="3.40.1440.60">
    <property type="entry name" value="PriA, 3(prime) DNA-binding domain"/>
    <property type="match status" value="1"/>
</dbReference>
<comment type="subunit">
    <text evidence="11">Component of the replication restart primosome.</text>
</comment>
<dbReference type="InterPro" id="IPR041222">
    <property type="entry name" value="PriA_3primeBD"/>
</dbReference>